<accession>A0A2V1KD34</accession>
<keyword evidence="5" id="KW-0676">Redox-active center</keyword>
<organism evidence="7 8">
    <name type="scientific">Ancrocorticia populi</name>
    <dbReference type="NCBI Taxonomy" id="2175228"/>
    <lineage>
        <taxon>Bacteria</taxon>
        <taxon>Bacillati</taxon>
        <taxon>Actinomycetota</taxon>
        <taxon>Actinomycetes</taxon>
        <taxon>Actinomycetales</taxon>
        <taxon>Actinomycetaceae</taxon>
        <taxon>Ancrocorticia</taxon>
    </lineage>
</organism>
<protein>
    <recommendedName>
        <fullName evidence="6">FAD/NAD(P)-binding domain-containing protein</fullName>
    </recommendedName>
</protein>
<keyword evidence="4" id="KW-0560">Oxidoreductase</keyword>
<evidence type="ECO:0000256" key="3">
    <source>
        <dbReference type="ARBA" id="ARBA00022827"/>
    </source>
</evidence>
<dbReference type="Gene3D" id="3.50.50.60">
    <property type="entry name" value="FAD/NAD(P)-binding domain"/>
    <property type="match status" value="3"/>
</dbReference>
<dbReference type="PRINTS" id="PR00368">
    <property type="entry name" value="FADPNR"/>
</dbReference>
<evidence type="ECO:0000313" key="8">
    <source>
        <dbReference type="Proteomes" id="UP000245283"/>
    </source>
</evidence>
<dbReference type="InterPro" id="IPR036188">
    <property type="entry name" value="FAD/NAD-bd_sf"/>
</dbReference>
<dbReference type="InterPro" id="IPR050260">
    <property type="entry name" value="FAD-bd_OxRdtase"/>
</dbReference>
<dbReference type="Proteomes" id="UP000245283">
    <property type="component" value="Unassembled WGS sequence"/>
</dbReference>
<name>A0A2V1KD34_9ACTO</name>
<keyword evidence="2" id="KW-0285">Flavoprotein</keyword>
<proteinExistence type="predicted"/>
<dbReference type="SUPFAM" id="SSF51905">
    <property type="entry name" value="FAD/NAD(P)-binding domain"/>
    <property type="match status" value="1"/>
</dbReference>
<feature type="domain" description="FAD/NAD(P)-binding" evidence="6">
    <location>
        <begin position="5"/>
        <end position="192"/>
    </location>
</feature>
<comment type="cofactor">
    <cofactor evidence="1">
        <name>FAD</name>
        <dbReference type="ChEBI" id="CHEBI:57692"/>
    </cofactor>
</comment>
<dbReference type="PANTHER" id="PTHR43429">
    <property type="entry name" value="PYRIDINE NUCLEOTIDE-DISULFIDE OXIDOREDUCTASE DOMAIN-CONTAINING"/>
    <property type="match status" value="1"/>
</dbReference>
<dbReference type="PRINTS" id="PR00469">
    <property type="entry name" value="PNDRDTASEII"/>
</dbReference>
<gene>
    <name evidence="7" type="ORF">DD236_04120</name>
</gene>
<sequence length="346" mass="36462">MQTIGIIGIGLAGLRCAAELRAGGFTGQIIGWSAESGIPYDRPPLSKELFGDYLHPLADDGLGDLDELGVDLRGTAGQVRRDGSWFVDDVPVDAVIVATGARPVRSIPGALTLYFADDAEALRTSITPGSTVHVVGAGWIGMEVASAASSIGASVDVWEASEHFLNRTFHGTVDDIWNQWCEEAGVRVHLGEPYPGGPADAVVQATGALPDVDFLEWGTRSRRGAIVADQFGRALNVSGEVIEGLYAAGDCGELDGRPGGHWTQALSDAKWVTAAILGLDAPRVEPSEVFSTQFGHEITLIGEVPAGDPGVREGLSIRWDTGAFLGIDAPRETSRARKALRKALNA</sequence>
<dbReference type="AlphaFoldDB" id="A0A2V1KD34"/>
<keyword evidence="3" id="KW-0274">FAD</keyword>
<dbReference type="InterPro" id="IPR023753">
    <property type="entry name" value="FAD/NAD-binding_dom"/>
</dbReference>
<dbReference type="GO" id="GO:0016491">
    <property type="term" value="F:oxidoreductase activity"/>
    <property type="evidence" value="ECO:0007669"/>
    <property type="project" value="UniProtKB-KW"/>
</dbReference>
<dbReference type="EMBL" id="QETB01000001">
    <property type="protein sequence ID" value="PWF27571.1"/>
    <property type="molecule type" value="Genomic_DNA"/>
</dbReference>
<dbReference type="Pfam" id="PF07992">
    <property type="entry name" value="Pyr_redox_2"/>
    <property type="match status" value="1"/>
</dbReference>
<dbReference type="OrthoDB" id="4213189at2"/>
<reference evidence="8" key="1">
    <citation type="submission" date="2018-05" db="EMBL/GenBank/DDBJ databases">
        <authorList>
            <person name="Li Y."/>
        </authorList>
    </citation>
    <scope>NUCLEOTIDE SEQUENCE [LARGE SCALE GENOMIC DNA]</scope>
    <source>
        <strain evidence="8">sk1b4</strain>
    </source>
</reference>
<dbReference type="RefSeq" id="WP_109093066.1">
    <property type="nucleotide sequence ID" value="NZ_CAMELQ010000016.1"/>
</dbReference>
<dbReference type="PANTHER" id="PTHR43429:SF1">
    <property type="entry name" value="NAD(P)H SULFUR OXIDOREDUCTASE (COA-DEPENDENT)"/>
    <property type="match status" value="1"/>
</dbReference>
<evidence type="ECO:0000256" key="1">
    <source>
        <dbReference type="ARBA" id="ARBA00001974"/>
    </source>
</evidence>
<evidence type="ECO:0000256" key="5">
    <source>
        <dbReference type="ARBA" id="ARBA00023284"/>
    </source>
</evidence>
<comment type="caution">
    <text evidence="7">The sequence shown here is derived from an EMBL/GenBank/DDBJ whole genome shotgun (WGS) entry which is preliminary data.</text>
</comment>
<evidence type="ECO:0000256" key="4">
    <source>
        <dbReference type="ARBA" id="ARBA00023002"/>
    </source>
</evidence>
<evidence type="ECO:0000256" key="2">
    <source>
        <dbReference type="ARBA" id="ARBA00022630"/>
    </source>
</evidence>
<evidence type="ECO:0000313" key="7">
    <source>
        <dbReference type="EMBL" id="PWF27571.1"/>
    </source>
</evidence>
<keyword evidence="8" id="KW-1185">Reference proteome</keyword>
<evidence type="ECO:0000259" key="6">
    <source>
        <dbReference type="Pfam" id="PF07992"/>
    </source>
</evidence>